<organism evidence="1 2">
    <name type="scientific">Ramalina farinacea</name>
    <dbReference type="NCBI Taxonomy" id="258253"/>
    <lineage>
        <taxon>Eukaryota</taxon>
        <taxon>Fungi</taxon>
        <taxon>Dikarya</taxon>
        <taxon>Ascomycota</taxon>
        <taxon>Pezizomycotina</taxon>
        <taxon>Lecanoromycetes</taxon>
        <taxon>OSLEUM clade</taxon>
        <taxon>Lecanoromycetidae</taxon>
        <taxon>Lecanorales</taxon>
        <taxon>Lecanorineae</taxon>
        <taxon>Ramalinaceae</taxon>
        <taxon>Ramalina</taxon>
    </lineage>
</organism>
<dbReference type="EMBL" id="JAPUFD010000021">
    <property type="protein sequence ID" value="MDI1492885.1"/>
    <property type="molecule type" value="Genomic_DNA"/>
</dbReference>
<protein>
    <submittedName>
        <fullName evidence="1">Uncharacterized protein</fullName>
    </submittedName>
</protein>
<evidence type="ECO:0000313" key="1">
    <source>
        <dbReference type="EMBL" id="MDI1492885.1"/>
    </source>
</evidence>
<accession>A0AA43U0I9</accession>
<comment type="caution">
    <text evidence="1">The sequence shown here is derived from an EMBL/GenBank/DDBJ whole genome shotgun (WGS) entry which is preliminary data.</text>
</comment>
<dbReference type="Proteomes" id="UP001161017">
    <property type="component" value="Unassembled WGS sequence"/>
</dbReference>
<name>A0AA43U0I9_9LECA</name>
<reference evidence="1" key="1">
    <citation type="journal article" date="2023" name="Genome Biol. Evol.">
        <title>First Whole Genome Sequence and Flow Cytometry Genome Size Data for the Lichen-Forming Fungus Ramalina farinacea (Ascomycota).</title>
        <authorList>
            <person name="Llewellyn T."/>
            <person name="Mian S."/>
            <person name="Hill R."/>
            <person name="Leitch I.J."/>
            <person name="Gaya E."/>
        </authorList>
    </citation>
    <scope>NUCLEOTIDE SEQUENCE</scope>
    <source>
        <strain evidence="1">LIQ254RAFAR</strain>
    </source>
</reference>
<dbReference type="AlphaFoldDB" id="A0AA43U0I9"/>
<proteinExistence type="predicted"/>
<evidence type="ECO:0000313" key="2">
    <source>
        <dbReference type="Proteomes" id="UP001161017"/>
    </source>
</evidence>
<gene>
    <name evidence="1" type="ORF">OHK93_004668</name>
</gene>
<keyword evidence="2" id="KW-1185">Reference proteome</keyword>
<sequence>MALEGITPKHLSALTTAYAYITESFPPWQRPANQEAFSSTVHTEQPAMNEASSALIAHHAEELPMEVASSSSDIHNYELDEDFEKDTNCPLEPPPGLMTFTRQKNLFEQHGMEDTEDTEHHFCCHVKRPTGRNIEECASYQPYNALRIIARPATKTPVFDNIYAQFQPFHFLNYGDPRGEIEELKRQLGWTAPTAVGKIYEHTGDDQWHYYVCGQRNFGQRGLQTPPKNEPASRACGRDIGGDVVVIKVGPLGQDFDVHFSMADLGRTLKFYKTGDSRTIYAQLVRKRRVSYIKMRMEPMNPITEQYMPRKYNCFLLCARPTTTAPVFNDVQAQVRPFALKNFGVETAEIKELKDRLRWGTTYDVGELYDRSGADDWYYFVYGQVDGKQKHLPKNEIASKACGVEIYGDVAIVRSSLVGSEDYPEEFTKNQLCGTLEFLQDER</sequence>